<dbReference type="FunFam" id="3.40.190.10:FF:000017">
    <property type="entry name" value="Glycine cleavage system transcriptional activator"/>
    <property type="match status" value="1"/>
</dbReference>
<dbReference type="InterPro" id="IPR036390">
    <property type="entry name" value="WH_DNA-bd_sf"/>
</dbReference>
<keyword evidence="3 6" id="KW-0238">DNA-binding</keyword>
<evidence type="ECO:0000256" key="2">
    <source>
        <dbReference type="ARBA" id="ARBA00023015"/>
    </source>
</evidence>
<dbReference type="Gene3D" id="1.10.10.10">
    <property type="entry name" value="Winged helix-like DNA-binding domain superfamily/Winged helix DNA-binding domain"/>
    <property type="match status" value="1"/>
</dbReference>
<feature type="domain" description="HTH lysR-type" evidence="5">
    <location>
        <begin position="6"/>
        <end position="63"/>
    </location>
</feature>
<comment type="similarity">
    <text evidence="1">Belongs to the LysR transcriptional regulatory family.</text>
</comment>
<keyword evidence="4" id="KW-0804">Transcription</keyword>
<dbReference type="InterPro" id="IPR058163">
    <property type="entry name" value="LysR-type_TF_proteobact-type"/>
</dbReference>
<dbReference type="InterPro" id="IPR005119">
    <property type="entry name" value="LysR_subst-bd"/>
</dbReference>
<evidence type="ECO:0000256" key="3">
    <source>
        <dbReference type="ARBA" id="ARBA00023125"/>
    </source>
</evidence>
<dbReference type="FunFam" id="1.10.10.10:FF:000038">
    <property type="entry name" value="Glycine cleavage system transcriptional activator"/>
    <property type="match status" value="1"/>
</dbReference>
<reference evidence="7" key="1">
    <citation type="submission" date="2016-10" db="EMBL/GenBank/DDBJ databases">
        <authorList>
            <person name="Varghese N."/>
            <person name="Submissions S."/>
        </authorList>
    </citation>
    <scope>NUCLEOTIDE SEQUENCE [LARGE SCALE GENOMIC DNA]</scope>
    <source>
        <strain evidence="7">CGMCC 1.7666</strain>
    </source>
</reference>
<evidence type="ECO:0000256" key="1">
    <source>
        <dbReference type="ARBA" id="ARBA00009437"/>
    </source>
</evidence>
<evidence type="ECO:0000313" key="6">
    <source>
        <dbReference type="EMBL" id="SCZ00769.1"/>
    </source>
</evidence>
<dbReference type="PRINTS" id="PR00039">
    <property type="entry name" value="HTHLYSR"/>
</dbReference>
<dbReference type="AlphaFoldDB" id="A0A1G5KLE1"/>
<dbReference type="OrthoDB" id="9793571at2"/>
<evidence type="ECO:0000259" key="5">
    <source>
        <dbReference type="PROSITE" id="PS50931"/>
    </source>
</evidence>
<proteinExistence type="inferred from homology"/>
<dbReference type="Proteomes" id="UP000199569">
    <property type="component" value="Unassembled WGS sequence"/>
</dbReference>
<dbReference type="Pfam" id="PF03466">
    <property type="entry name" value="LysR_substrate"/>
    <property type="match status" value="1"/>
</dbReference>
<dbReference type="PANTHER" id="PTHR30537:SF74">
    <property type="entry name" value="HTH-TYPE TRANSCRIPTIONAL REGULATOR TRPI"/>
    <property type="match status" value="1"/>
</dbReference>
<evidence type="ECO:0000313" key="7">
    <source>
        <dbReference type="Proteomes" id="UP000199569"/>
    </source>
</evidence>
<dbReference type="PANTHER" id="PTHR30537">
    <property type="entry name" value="HTH-TYPE TRANSCRIPTIONAL REGULATOR"/>
    <property type="match status" value="1"/>
</dbReference>
<dbReference type="SUPFAM" id="SSF53850">
    <property type="entry name" value="Periplasmic binding protein-like II"/>
    <property type="match status" value="1"/>
</dbReference>
<dbReference type="RefSeq" id="WP_091137119.1">
    <property type="nucleotide sequence ID" value="NZ_FMVJ01000010.1"/>
</dbReference>
<dbReference type="STRING" id="549386.SAMN02927923_03381"/>
<evidence type="ECO:0000256" key="4">
    <source>
        <dbReference type="ARBA" id="ARBA00023163"/>
    </source>
</evidence>
<protein>
    <submittedName>
        <fullName evidence="6">DNA-binding transcriptional regulator, LysR family</fullName>
    </submittedName>
</protein>
<dbReference type="Pfam" id="PF00126">
    <property type="entry name" value="HTH_1"/>
    <property type="match status" value="1"/>
</dbReference>
<sequence length="304" mass="34324">MTERLPPLNALRCFEKAARLESFAKAADELHLTHSAVSRQIKNLEEQLGVALFERRNRRVYVTEPGRRLLAATANAFHLIRDACEEIRLKVPTPLVLSCEPTLTQRWLIPRLPRLGECHPDLLVHVVAAGGPVQFDRDRIDIAVRRDDFQWDSDTYSFPIVEETVGPVLSPALLETSARRHDLLNLPLIHSATRPDAWERWCKENEKTANSREGRTFEHFYLSIQAAVAGLGVAIGPYPLVVDEIRTGRLVAPFGFTPNGHQYVLLTRTDLSQEPRAMALLKWLRAEAADLCPPVGELVEVCHR</sequence>
<keyword evidence="2" id="KW-0805">Transcription regulation</keyword>
<dbReference type="InterPro" id="IPR036388">
    <property type="entry name" value="WH-like_DNA-bd_sf"/>
</dbReference>
<dbReference type="SUPFAM" id="SSF46785">
    <property type="entry name" value="Winged helix' DNA-binding domain"/>
    <property type="match status" value="1"/>
</dbReference>
<dbReference type="GO" id="GO:0043565">
    <property type="term" value="F:sequence-specific DNA binding"/>
    <property type="evidence" value="ECO:0007669"/>
    <property type="project" value="TreeGrafter"/>
</dbReference>
<dbReference type="InterPro" id="IPR000847">
    <property type="entry name" value="LysR_HTH_N"/>
</dbReference>
<accession>A0A1G5KLE1</accession>
<name>A0A1G5KLE1_9HYPH</name>
<dbReference type="EMBL" id="FMVJ01000010">
    <property type="protein sequence ID" value="SCZ00769.1"/>
    <property type="molecule type" value="Genomic_DNA"/>
</dbReference>
<dbReference type="Gene3D" id="3.40.190.10">
    <property type="entry name" value="Periplasmic binding protein-like II"/>
    <property type="match status" value="2"/>
</dbReference>
<dbReference type="PROSITE" id="PS50931">
    <property type="entry name" value="HTH_LYSR"/>
    <property type="match status" value="1"/>
</dbReference>
<keyword evidence="7" id="KW-1185">Reference proteome</keyword>
<organism evidence="6 7">
    <name type="scientific">Microvirga guangxiensis</name>
    <dbReference type="NCBI Taxonomy" id="549386"/>
    <lineage>
        <taxon>Bacteria</taxon>
        <taxon>Pseudomonadati</taxon>
        <taxon>Pseudomonadota</taxon>
        <taxon>Alphaproteobacteria</taxon>
        <taxon>Hyphomicrobiales</taxon>
        <taxon>Methylobacteriaceae</taxon>
        <taxon>Microvirga</taxon>
    </lineage>
</organism>
<dbReference type="GO" id="GO:0003700">
    <property type="term" value="F:DNA-binding transcription factor activity"/>
    <property type="evidence" value="ECO:0007669"/>
    <property type="project" value="InterPro"/>
</dbReference>
<dbReference type="GO" id="GO:0006351">
    <property type="term" value="P:DNA-templated transcription"/>
    <property type="evidence" value="ECO:0007669"/>
    <property type="project" value="TreeGrafter"/>
</dbReference>
<gene>
    <name evidence="6" type="ORF">SAMN02927923_03381</name>
</gene>